<sequence length="354" mass="40596">MSIERDNVLFLLGAGCSRDAGIPVSAEMVNAVHRLVNEDTAWKPYKDLYYYLRSSIQFADGIFGNFQASFNIEKLIIVMSEIEKKERNLIYPFIGAWDNRLLDLAGPEFSHLTEFKRLITNELVSDWVKPSLYKDAAYYGGFKDLMFGNNGIGINIKVFSLNYDLCFEKVVGKDNIELGFDENTREWSYNSFTRGDEKNFTLYKLHGSLDWYTDPKTHKLMQAEDPSRDPVLIFGTSNKLRAIDPYLFYIYEFRRLCFLTDLRLIVCIGYSFADDHINDIIAQALKSNAQACVLATVWNAADDYKDYVRKSLGLASGSNQVLFEESKAKDFLGAMMSKEYLESKFLPDELPFSV</sequence>
<keyword evidence="2" id="KW-1185">Reference proteome</keyword>
<dbReference type="EMBL" id="CP094537">
    <property type="protein sequence ID" value="UOE36679.1"/>
    <property type="molecule type" value="Genomic_DNA"/>
</dbReference>
<dbReference type="SUPFAM" id="SSF52467">
    <property type="entry name" value="DHS-like NAD/FAD-binding domain"/>
    <property type="match status" value="1"/>
</dbReference>
<name>A0ABY4BBZ7_9BACT</name>
<protein>
    <submittedName>
        <fullName evidence="1">SIR2 family protein</fullName>
    </submittedName>
</protein>
<evidence type="ECO:0000313" key="1">
    <source>
        <dbReference type="EMBL" id="UOE36679.1"/>
    </source>
</evidence>
<dbReference type="InterPro" id="IPR029035">
    <property type="entry name" value="DHS-like_NAD/FAD-binding_dom"/>
</dbReference>
<geneLocation type="plasmid" evidence="1 2">
    <name>unnamed3</name>
</geneLocation>
<dbReference type="Pfam" id="PF13289">
    <property type="entry name" value="SIR2_2"/>
    <property type="match status" value="1"/>
</dbReference>
<dbReference type="RefSeq" id="WP_243520783.1">
    <property type="nucleotide sequence ID" value="NZ_CP094537.1"/>
</dbReference>
<organism evidence="1 2">
    <name type="scientific">Hymenobacter monticola</name>
    <dbReference type="NCBI Taxonomy" id="1705399"/>
    <lineage>
        <taxon>Bacteria</taxon>
        <taxon>Pseudomonadati</taxon>
        <taxon>Bacteroidota</taxon>
        <taxon>Cytophagia</taxon>
        <taxon>Cytophagales</taxon>
        <taxon>Hymenobacteraceae</taxon>
        <taxon>Hymenobacter</taxon>
    </lineage>
</organism>
<keyword evidence="1" id="KW-0614">Plasmid</keyword>
<accession>A0ABY4BBZ7</accession>
<gene>
    <name evidence="1" type="ORF">MTP16_25205</name>
</gene>
<evidence type="ECO:0000313" key="2">
    <source>
        <dbReference type="Proteomes" id="UP000831390"/>
    </source>
</evidence>
<reference evidence="1 2" key="1">
    <citation type="submission" date="2022-03" db="EMBL/GenBank/DDBJ databases">
        <title>Hymenobactersp. isolated from the air.</title>
        <authorList>
            <person name="Won M."/>
            <person name="Kwon S.-W."/>
        </authorList>
    </citation>
    <scope>NUCLEOTIDE SEQUENCE [LARGE SCALE GENOMIC DNA]</scope>
    <source>
        <strain evidence="1 2">KACC 22596</strain>
        <plasmid evidence="1 2">unnamed3</plasmid>
    </source>
</reference>
<proteinExistence type="predicted"/>
<dbReference type="Proteomes" id="UP000831390">
    <property type="component" value="Plasmid unnamed3"/>
</dbReference>